<sequence length="76" mass="7693">MSHADRADVSSTSVPHATAICAASAGSAAYGTHSTAGTPSAPADTGTMPDMTSARRPLDATIRPNRTEGTIPDIRL</sequence>
<organism evidence="2 3">
    <name type="scientific">Isoptericola luteus</name>
    <dbReference type="NCBI Taxonomy" id="2879484"/>
    <lineage>
        <taxon>Bacteria</taxon>
        <taxon>Bacillati</taxon>
        <taxon>Actinomycetota</taxon>
        <taxon>Actinomycetes</taxon>
        <taxon>Micrococcales</taxon>
        <taxon>Promicromonosporaceae</taxon>
        <taxon>Isoptericola</taxon>
    </lineage>
</organism>
<accession>A0ABS7ZLZ8</accession>
<evidence type="ECO:0000313" key="2">
    <source>
        <dbReference type="EMBL" id="MCA5894904.1"/>
    </source>
</evidence>
<evidence type="ECO:0000313" key="3">
    <source>
        <dbReference type="Proteomes" id="UP001319870"/>
    </source>
</evidence>
<feature type="region of interest" description="Disordered" evidence="1">
    <location>
        <begin position="28"/>
        <end position="76"/>
    </location>
</feature>
<dbReference type="EMBL" id="JAIXCQ010000014">
    <property type="protein sequence ID" value="MCA5894904.1"/>
    <property type="molecule type" value="Genomic_DNA"/>
</dbReference>
<dbReference type="Proteomes" id="UP001319870">
    <property type="component" value="Unassembled WGS sequence"/>
</dbReference>
<gene>
    <name evidence="2" type="ORF">LEP48_16325</name>
</gene>
<comment type="caution">
    <text evidence="2">The sequence shown here is derived from an EMBL/GenBank/DDBJ whole genome shotgun (WGS) entry which is preliminary data.</text>
</comment>
<proteinExistence type="predicted"/>
<name>A0ABS7ZLZ8_9MICO</name>
<evidence type="ECO:0000256" key="1">
    <source>
        <dbReference type="SAM" id="MobiDB-lite"/>
    </source>
</evidence>
<protein>
    <submittedName>
        <fullName evidence="2">Uncharacterized protein</fullName>
    </submittedName>
</protein>
<reference evidence="2 3" key="1">
    <citation type="submission" date="2021-09" db="EMBL/GenBank/DDBJ databases">
        <title>Isoptericola luteus sp. nov., a novel bacterium isolated from Harbin, the capital city of Heilongjiang province.</title>
        <authorList>
            <person name="Li J."/>
        </authorList>
    </citation>
    <scope>NUCLEOTIDE SEQUENCE [LARGE SCALE GENOMIC DNA]</scope>
    <source>
        <strain evidence="2 3">NEAU-Y5</strain>
    </source>
</reference>
<feature type="compositionally biased region" description="Low complexity" evidence="1">
    <location>
        <begin position="28"/>
        <end position="38"/>
    </location>
</feature>
<keyword evidence="3" id="KW-1185">Reference proteome</keyword>